<gene>
    <name evidence="2" type="primary">pol_10</name>
    <name evidence="2" type="ORF">g.169174</name>
</gene>
<reference evidence="2" key="1">
    <citation type="submission" date="2018-04" db="EMBL/GenBank/DDBJ databases">
        <title>Transcriptome assembly of Sipha flava.</title>
        <authorList>
            <person name="Scully E.D."/>
            <person name="Geib S.M."/>
            <person name="Palmer N.A."/>
            <person name="Koch K."/>
            <person name="Bradshaw J."/>
            <person name="Heng-Moss T."/>
            <person name="Sarath G."/>
        </authorList>
    </citation>
    <scope>NUCLEOTIDE SEQUENCE</scope>
</reference>
<dbReference type="InterPro" id="IPR012337">
    <property type="entry name" value="RNaseH-like_sf"/>
</dbReference>
<proteinExistence type="predicted"/>
<dbReference type="SUPFAM" id="SSF53098">
    <property type="entry name" value="Ribonuclease H-like"/>
    <property type="match status" value="1"/>
</dbReference>
<dbReference type="PANTHER" id="PTHR37984">
    <property type="entry name" value="PROTEIN CBG26694"/>
    <property type="match status" value="1"/>
</dbReference>
<evidence type="ECO:0000259" key="1">
    <source>
        <dbReference type="PROSITE" id="PS50994"/>
    </source>
</evidence>
<dbReference type="Gene3D" id="3.30.420.10">
    <property type="entry name" value="Ribonuclease H-like superfamily/Ribonuclease H"/>
    <property type="match status" value="1"/>
</dbReference>
<dbReference type="Pfam" id="PF00665">
    <property type="entry name" value="rve"/>
    <property type="match status" value="1"/>
</dbReference>
<name>A0A2S2R2L0_9HEMI</name>
<organism evidence="2">
    <name type="scientific">Sipha flava</name>
    <name type="common">yellow sugarcane aphid</name>
    <dbReference type="NCBI Taxonomy" id="143950"/>
    <lineage>
        <taxon>Eukaryota</taxon>
        <taxon>Metazoa</taxon>
        <taxon>Ecdysozoa</taxon>
        <taxon>Arthropoda</taxon>
        <taxon>Hexapoda</taxon>
        <taxon>Insecta</taxon>
        <taxon>Pterygota</taxon>
        <taxon>Neoptera</taxon>
        <taxon>Paraneoptera</taxon>
        <taxon>Hemiptera</taxon>
        <taxon>Sternorrhyncha</taxon>
        <taxon>Aphidomorpha</taxon>
        <taxon>Aphidoidea</taxon>
        <taxon>Aphididae</taxon>
        <taxon>Sipha</taxon>
    </lineage>
</organism>
<feature type="domain" description="Integrase catalytic" evidence="1">
    <location>
        <begin position="5"/>
        <end position="163"/>
    </location>
</feature>
<dbReference type="PROSITE" id="PS50994">
    <property type="entry name" value="INTEGRASE"/>
    <property type="match status" value="1"/>
</dbReference>
<evidence type="ECO:0000313" key="2">
    <source>
        <dbReference type="EMBL" id="MBY84277.1"/>
    </source>
</evidence>
<dbReference type="PANTHER" id="PTHR37984:SF5">
    <property type="entry name" value="PROTEIN NYNRIN-LIKE"/>
    <property type="match status" value="1"/>
</dbReference>
<dbReference type="InterPro" id="IPR001584">
    <property type="entry name" value="Integrase_cat-core"/>
</dbReference>
<dbReference type="GO" id="GO:0003676">
    <property type="term" value="F:nucleic acid binding"/>
    <property type="evidence" value="ECO:0007669"/>
    <property type="project" value="InterPro"/>
</dbReference>
<protein>
    <submittedName>
        <fullName evidence="2">Pro-Pol polyprotein</fullName>
    </submittedName>
</protein>
<dbReference type="EMBL" id="GGMS01015074">
    <property type="protein sequence ID" value="MBY84277.1"/>
    <property type="molecule type" value="Transcribed_RNA"/>
</dbReference>
<dbReference type="InterPro" id="IPR050951">
    <property type="entry name" value="Retrovirus_Pol_polyprotein"/>
</dbReference>
<dbReference type="AlphaFoldDB" id="A0A2S2R2L0"/>
<dbReference type="InterPro" id="IPR036397">
    <property type="entry name" value="RNaseH_sf"/>
</dbReference>
<sequence>MQSILSSQPFDKLLVDFYGPLPTGIFQFSYIFVIVDNFTRFVKLYPLQFANAKICIKKLTTDYFPNYGVTKNIVSDHGRQFVSKYWQTSLKKYNIQVSHTSIYHPQSNPAERVMRKLRRMFQTYYYQEHSLWPQYVLYIEWTLNNVRHESTHQTPSALFLQNSQHNPLIQFIHFPDNLSFDHNNN</sequence>
<dbReference type="GO" id="GO:0015074">
    <property type="term" value="P:DNA integration"/>
    <property type="evidence" value="ECO:0007669"/>
    <property type="project" value="InterPro"/>
</dbReference>
<accession>A0A2S2R2L0</accession>